<dbReference type="InterPro" id="IPR013005">
    <property type="entry name" value="Ribosomal_uL4-like"/>
</dbReference>
<dbReference type="Proteomes" id="UP000194003">
    <property type="component" value="Unassembled WGS sequence"/>
</dbReference>
<evidence type="ECO:0000313" key="7">
    <source>
        <dbReference type="EMBL" id="OSM02450.1"/>
    </source>
</evidence>
<evidence type="ECO:0000256" key="6">
    <source>
        <dbReference type="SAM" id="MobiDB-lite"/>
    </source>
</evidence>
<dbReference type="Pfam" id="PF00573">
    <property type="entry name" value="Ribosomal_L4"/>
    <property type="match status" value="1"/>
</dbReference>
<evidence type="ECO:0000256" key="5">
    <source>
        <dbReference type="HAMAP-Rule" id="MF_01328"/>
    </source>
</evidence>
<dbReference type="InterPro" id="IPR023574">
    <property type="entry name" value="Ribosomal_uL4_dom_sf"/>
</dbReference>
<dbReference type="GO" id="GO:0006412">
    <property type="term" value="P:translation"/>
    <property type="evidence" value="ECO:0007669"/>
    <property type="project" value="UniProtKB-UniRule"/>
</dbReference>
<dbReference type="NCBIfam" id="TIGR03953">
    <property type="entry name" value="rplD_bact"/>
    <property type="match status" value="1"/>
</dbReference>
<keyword evidence="3 5" id="KW-0687">Ribonucleoprotein</keyword>
<dbReference type="RefSeq" id="WP_085445305.1">
    <property type="nucleotide sequence ID" value="NZ_LVJN01000020.1"/>
</dbReference>
<dbReference type="SUPFAM" id="SSF52166">
    <property type="entry name" value="Ribosomal protein L4"/>
    <property type="match status" value="1"/>
</dbReference>
<accession>A0A1Y2K318</accession>
<dbReference type="InterPro" id="IPR002136">
    <property type="entry name" value="Ribosomal_uL4"/>
</dbReference>
<dbReference type="PANTHER" id="PTHR10746">
    <property type="entry name" value="50S RIBOSOMAL PROTEIN L4"/>
    <property type="match status" value="1"/>
</dbReference>
<keyword evidence="5" id="KW-0694">RNA-binding</keyword>
<name>A0A1Y2K318_9PROT</name>
<feature type="region of interest" description="Disordered" evidence="6">
    <location>
        <begin position="47"/>
        <end position="85"/>
    </location>
</feature>
<comment type="similarity">
    <text evidence="1 5">Belongs to the universal ribosomal protein uL4 family.</text>
</comment>
<dbReference type="AlphaFoldDB" id="A0A1Y2K318"/>
<protein>
    <recommendedName>
        <fullName evidence="4 5">Large ribosomal subunit protein uL4</fullName>
    </recommendedName>
</protein>
<comment type="function">
    <text evidence="5">Forms part of the polypeptide exit tunnel.</text>
</comment>
<dbReference type="PANTHER" id="PTHR10746:SF6">
    <property type="entry name" value="LARGE RIBOSOMAL SUBUNIT PROTEIN UL4M"/>
    <property type="match status" value="1"/>
</dbReference>
<dbReference type="HAMAP" id="MF_01328_B">
    <property type="entry name" value="Ribosomal_uL4_B"/>
    <property type="match status" value="1"/>
</dbReference>
<evidence type="ECO:0000256" key="1">
    <source>
        <dbReference type="ARBA" id="ARBA00010528"/>
    </source>
</evidence>
<gene>
    <name evidence="5" type="primary">rplD</name>
    <name evidence="7" type="ORF">MAIT1_02594</name>
</gene>
<keyword evidence="8" id="KW-1185">Reference proteome</keyword>
<evidence type="ECO:0000313" key="8">
    <source>
        <dbReference type="Proteomes" id="UP000194003"/>
    </source>
</evidence>
<dbReference type="EMBL" id="LVJN01000020">
    <property type="protein sequence ID" value="OSM02450.1"/>
    <property type="molecule type" value="Genomic_DNA"/>
</dbReference>
<comment type="caution">
    <text evidence="7">The sequence shown here is derived from an EMBL/GenBank/DDBJ whole genome shotgun (WGS) entry which is preliminary data.</text>
</comment>
<evidence type="ECO:0000256" key="2">
    <source>
        <dbReference type="ARBA" id="ARBA00022980"/>
    </source>
</evidence>
<proteinExistence type="inferred from homology"/>
<keyword evidence="2 5" id="KW-0689">Ribosomal protein</keyword>
<evidence type="ECO:0000256" key="4">
    <source>
        <dbReference type="ARBA" id="ARBA00035244"/>
    </source>
</evidence>
<dbReference type="GO" id="GO:0019843">
    <property type="term" value="F:rRNA binding"/>
    <property type="evidence" value="ECO:0007669"/>
    <property type="project" value="UniProtKB-UniRule"/>
</dbReference>
<sequence length="207" mass="22535">MISYPVKDIANQELRSAELSETVFGRELRTDLLGLAVTYQLAKRRSGAANSKGRSEIKGGGKKPYRQKGTGNARQGTTRAPQFRTGGIVFGPKPRDFAVSMNKKMRRLALQVALSAKCNAKEMVLLDALTLDAPKTKTMRGVLDTIEAGKSALVVIAESDRNVELAARNLPGVTVLPCEGVNVYDLLRHDNLVITEAAVKKLEERLS</sequence>
<comment type="function">
    <text evidence="5">One of the primary rRNA binding proteins, this protein initially binds near the 5'-end of the 23S rRNA. It is important during the early stages of 50S assembly. It makes multiple contacts with different domains of the 23S rRNA in the assembled 50S subunit and ribosome.</text>
</comment>
<feature type="compositionally biased region" description="Polar residues" evidence="6">
    <location>
        <begin position="69"/>
        <end position="80"/>
    </location>
</feature>
<keyword evidence="5" id="KW-0699">rRNA-binding</keyword>
<dbReference type="GO" id="GO:0005840">
    <property type="term" value="C:ribosome"/>
    <property type="evidence" value="ECO:0007669"/>
    <property type="project" value="UniProtKB-KW"/>
</dbReference>
<reference evidence="7 8" key="1">
    <citation type="journal article" date="2016" name="BMC Genomics">
        <title>Combined genomic and structural analyses of a cultured magnetotactic bacterium reveals its niche adaptation to a dynamic environment.</title>
        <authorList>
            <person name="Araujo A.C."/>
            <person name="Morillo V."/>
            <person name="Cypriano J."/>
            <person name="Teixeira L.C."/>
            <person name="Leao P."/>
            <person name="Lyra S."/>
            <person name="Almeida L.G."/>
            <person name="Bazylinski D.A."/>
            <person name="Vasconcellos A.T."/>
            <person name="Abreu F."/>
            <person name="Lins U."/>
        </authorList>
    </citation>
    <scope>NUCLEOTIDE SEQUENCE [LARGE SCALE GENOMIC DNA]</scope>
    <source>
        <strain evidence="7 8">IT-1</strain>
    </source>
</reference>
<evidence type="ECO:0000256" key="3">
    <source>
        <dbReference type="ARBA" id="ARBA00023274"/>
    </source>
</evidence>
<dbReference type="GO" id="GO:0003735">
    <property type="term" value="F:structural constituent of ribosome"/>
    <property type="evidence" value="ECO:0007669"/>
    <property type="project" value="InterPro"/>
</dbReference>
<dbReference type="STRING" id="1434232.MAIT1_02594"/>
<dbReference type="GO" id="GO:1990904">
    <property type="term" value="C:ribonucleoprotein complex"/>
    <property type="evidence" value="ECO:0007669"/>
    <property type="project" value="UniProtKB-KW"/>
</dbReference>
<comment type="subunit">
    <text evidence="5">Part of the 50S ribosomal subunit.</text>
</comment>
<dbReference type="OrthoDB" id="9803201at2"/>
<organism evidence="7 8">
    <name type="scientific">Magnetofaba australis IT-1</name>
    <dbReference type="NCBI Taxonomy" id="1434232"/>
    <lineage>
        <taxon>Bacteria</taxon>
        <taxon>Pseudomonadati</taxon>
        <taxon>Pseudomonadota</taxon>
        <taxon>Magnetococcia</taxon>
        <taxon>Magnetococcales</taxon>
        <taxon>Magnetococcaceae</taxon>
        <taxon>Magnetofaba</taxon>
    </lineage>
</organism>
<dbReference type="Gene3D" id="3.40.1370.10">
    <property type="match status" value="1"/>
</dbReference>